<dbReference type="STRING" id="4537.A0A0E0JL65"/>
<dbReference type="OMA" id="RFGPREM"/>
<dbReference type="Gramene" id="OPUNC01G22900.1">
    <property type="protein sequence ID" value="OPUNC01G22900.1"/>
    <property type="gene ID" value="OPUNC01G22900"/>
</dbReference>
<evidence type="ECO:0000313" key="8">
    <source>
        <dbReference type="EnsemblPlants" id="OPUNC01G22900.1"/>
    </source>
</evidence>
<evidence type="ECO:0000313" key="9">
    <source>
        <dbReference type="Proteomes" id="UP000026962"/>
    </source>
</evidence>
<feature type="transmembrane region" description="Helical" evidence="7">
    <location>
        <begin position="109"/>
        <end position="130"/>
    </location>
</feature>
<comment type="subcellular location">
    <subcellularLocation>
        <location evidence="1">Membrane</location>
        <topology evidence="1">Multi-pass membrane protein</topology>
    </subcellularLocation>
</comment>
<dbReference type="eggNOG" id="KOG4615">
    <property type="taxonomic scope" value="Eukaryota"/>
</dbReference>
<dbReference type="GO" id="GO:0016020">
    <property type="term" value="C:membrane"/>
    <property type="evidence" value="ECO:0007669"/>
    <property type="project" value="UniProtKB-SubCell"/>
</dbReference>
<name>A0A0E0JL65_ORYPU</name>
<dbReference type="EnsemblPlants" id="OPUNC01G22900.1">
    <property type="protein sequence ID" value="OPUNC01G22900.1"/>
    <property type="gene ID" value="OPUNC01G22900"/>
</dbReference>
<feature type="transmembrane region" description="Helical" evidence="7">
    <location>
        <begin position="150"/>
        <end position="176"/>
    </location>
</feature>
<protein>
    <submittedName>
        <fullName evidence="8">Uncharacterized protein</fullName>
    </submittedName>
</protein>
<evidence type="ECO:0000256" key="4">
    <source>
        <dbReference type="ARBA" id="ARBA00022989"/>
    </source>
</evidence>
<evidence type="ECO:0000256" key="3">
    <source>
        <dbReference type="ARBA" id="ARBA00022692"/>
    </source>
</evidence>
<dbReference type="Pfam" id="PF09775">
    <property type="entry name" value="Keratin_assoc"/>
    <property type="match status" value="1"/>
</dbReference>
<evidence type="ECO:0000256" key="1">
    <source>
        <dbReference type="ARBA" id="ARBA00004141"/>
    </source>
</evidence>
<sequence length="196" mass="20715">MGPNVGPHHAALQSFISLDHLPPSVGLVFSFASAVDLTAASRDKSSTSSRRGGGAKPYCSCPQLPSDLPGSDPKMASTGGRSMALSLLLFAVTLSLLEMYRGRFASSELMTIAGGFVSSLLFLLLLTFLGNYQEANGVKTGWGAVVVAELVALIVAGTIHRVCITTCFLFSAGFLYEVDKLSGMILARSESKVRRH</sequence>
<accession>A0A0E0JL65</accession>
<feature type="transmembrane region" description="Helical" evidence="7">
    <location>
        <begin position="79"/>
        <end position="97"/>
    </location>
</feature>
<keyword evidence="9" id="KW-1185">Reference proteome</keyword>
<dbReference type="AlphaFoldDB" id="A0A0E0JL65"/>
<dbReference type="HOGENOM" id="CLU_1392194_0_0_1"/>
<reference evidence="8" key="1">
    <citation type="submission" date="2015-04" db="UniProtKB">
        <authorList>
            <consortium name="EnsemblPlants"/>
        </authorList>
    </citation>
    <scope>IDENTIFICATION</scope>
</reference>
<keyword evidence="3 7" id="KW-0812">Transmembrane</keyword>
<dbReference type="InterPro" id="IPR018614">
    <property type="entry name" value="KRTCAP2"/>
</dbReference>
<reference evidence="8" key="2">
    <citation type="submission" date="2018-05" db="EMBL/GenBank/DDBJ databases">
        <title>OpunRS2 (Oryza punctata Reference Sequence Version 2).</title>
        <authorList>
            <person name="Zhang J."/>
            <person name="Kudrna D."/>
            <person name="Lee S."/>
            <person name="Talag J."/>
            <person name="Welchert J."/>
            <person name="Wing R.A."/>
        </authorList>
    </citation>
    <scope>NUCLEOTIDE SEQUENCE [LARGE SCALE GENOMIC DNA]</scope>
</reference>
<dbReference type="PANTHER" id="PTHR32001:SF1">
    <property type="entry name" value="KERATINOCYTE-ASSOCIATED PROTEIN 2"/>
    <property type="match status" value="1"/>
</dbReference>
<dbReference type="Proteomes" id="UP000026962">
    <property type="component" value="Chromosome 5"/>
</dbReference>
<evidence type="ECO:0000256" key="2">
    <source>
        <dbReference type="ARBA" id="ARBA00007279"/>
    </source>
</evidence>
<keyword evidence="5 7" id="KW-0472">Membrane</keyword>
<keyword evidence="4 7" id="KW-1133">Transmembrane helix</keyword>
<evidence type="ECO:0000256" key="6">
    <source>
        <dbReference type="SAM" id="MobiDB-lite"/>
    </source>
</evidence>
<dbReference type="Gramene" id="OPUNC05G18470.1">
    <property type="protein sequence ID" value="OPUNC05G18470.1"/>
    <property type="gene ID" value="OPUNC05G18470"/>
</dbReference>
<dbReference type="EnsemblPlants" id="OPUNC05G18470.1">
    <property type="protein sequence ID" value="OPUNC05G18470.1"/>
    <property type="gene ID" value="OPUNC05G18470"/>
</dbReference>
<dbReference type="Proteomes" id="UP000026962">
    <property type="component" value="Chromosome 1"/>
</dbReference>
<organism evidence="8">
    <name type="scientific">Oryza punctata</name>
    <name type="common">Red rice</name>
    <dbReference type="NCBI Taxonomy" id="4537"/>
    <lineage>
        <taxon>Eukaryota</taxon>
        <taxon>Viridiplantae</taxon>
        <taxon>Streptophyta</taxon>
        <taxon>Embryophyta</taxon>
        <taxon>Tracheophyta</taxon>
        <taxon>Spermatophyta</taxon>
        <taxon>Magnoliopsida</taxon>
        <taxon>Liliopsida</taxon>
        <taxon>Poales</taxon>
        <taxon>Poaceae</taxon>
        <taxon>BOP clade</taxon>
        <taxon>Oryzoideae</taxon>
        <taxon>Oryzeae</taxon>
        <taxon>Oryzinae</taxon>
        <taxon>Oryza</taxon>
    </lineage>
</organism>
<evidence type="ECO:0000256" key="7">
    <source>
        <dbReference type="SAM" id="Phobius"/>
    </source>
</evidence>
<comment type="similarity">
    <text evidence="2">Belongs to the KRTCAP2 family.</text>
</comment>
<dbReference type="PANTHER" id="PTHR32001">
    <property type="entry name" value="KERATINOCYTE-ASSOCIATED PROTEIN 2"/>
    <property type="match status" value="1"/>
</dbReference>
<evidence type="ECO:0000256" key="5">
    <source>
        <dbReference type="ARBA" id="ARBA00023136"/>
    </source>
</evidence>
<proteinExistence type="inferred from homology"/>
<feature type="region of interest" description="Disordered" evidence="6">
    <location>
        <begin position="43"/>
        <end position="75"/>
    </location>
</feature>